<gene>
    <name evidence="1" type="ORF">BDV24DRAFT_141900</name>
</gene>
<dbReference type="Proteomes" id="UP000325558">
    <property type="component" value="Unassembled WGS sequence"/>
</dbReference>
<name>A0A5N6XT92_9EURO</name>
<protein>
    <submittedName>
        <fullName evidence="1">Uncharacterized protein</fullName>
    </submittedName>
</protein>
<proteinExistence type="predicted"/>
<sequence length="73" mass="8315">MPRISQARPIIPCPSPCGKPPNTEFLGACLRARSRARRSFFVLTSLSCSLSWLTISSRHSVQCSKFSRCWRTW</sequence>
<dbReference type="EMBL" id="ML737196">
    <property type="protein sequence ID" value="KAE8336375.1"/>
    <property type="molecule type" value="Genomic_DNA"/>
</dbReference>
<evidence type="ECO:0000313" key="1">
    <source>
        <dbReference type="EMBL" id="KAE8336375.1"/>
    </source>
</evidence>
<dbReference type="AlphaFoldDB" id="A0A5N6XT92"/>
<organism evidence="1">
    <name type="scientific">Aspergillus arachidicola</name>
    <dbReference type="NCBI Taxonomy" id="656916"/>
    <lineage>
        <taxon>Eukaryota</taxon>
        <taxon>Fungi</taxon>
        <taxon>Dikarya</taxon>
        <taxon>Ascomycota</taxon>
        <taxon>Pezizomycotina</taxon>
        <taxon>Eurotiomycetes</taxon>
        <taxon>Eurotiomycetidae</taxon>
        <taxon>Eurotiales</taxon>
        <taxon>Aspergillaceae</taxon>
        <taxon>Aspergillus</taxon>
        <taxon>Aspergillus subgen. Circumdati</taxon>
    </lineage>
</organism>
<reference evidence="1" key="1">
    <citation type="submission" date="2019-04" db="EMBL/GenBank/DDBJ databases">
        <title>Friends and foes A comparative genomics study of 23 Aspergillus species from section Flavi.</title>
        <authorList>
            <consortium name="DOE Joint Genome Institute"/>
            <person name="Kjaerbolling I."/>
            <person name="Vesth T."/>
            <person name="Frisvad J.C."/>
            <person name="Nybo J.L."/>
            <person name="Theobald S."/>
            <person name="Kildgaard S."/>
            <person name="Isbrandt T."/>
            <person name="Kuo A."/>
            <person name="Sato A."/>
            <person name="Lyhne E.K."/>
            <person name="Kogle M.E."/>
            <person name="Wiebenga A."/>
            <person name="Kun R.S."/>
            <person name="Lubbers R.J."/>
            <person name="Makela M.R."/>
            <person name="Barry K."/>
            <person name="Chovatia M."/>
            <person name="Clum A."/>
            <person name="Daum C."/>
            <person name="Haridas S."/>
            <person name="He G."/>
            <person name="LaButti K."/>
            <person name="Lipzen A."/>
            <person name="Mondo S."/>
            <person name="Riley R."/>
            <person name="Salamov A."/>
            <person name="Simmons B.A."/>
            <person name="Magnuson J.K."/>
            <person name="Henrissat B."/>
            <person name="Mortensen U.H."/>
            <person name="Larsen T.O."/>
            <person name="Devries R.P."/>
            <person name="Grigoriev I.V."/>
            <person name="Machida M."/>
            <person name="Baker S.E."/>
            <person name="Andersen M.R."/>
        </authorList>
    </citation>
    <scope>NUCLEOTIDE SEQUENCE</scope>
    <source>
        <strain evidence="1">CBS 117612</strain>
    </source>
</reference>
<accession>A0A5N6XT92</accession>